<evidence type="ECO:0000313" key="3">
    <source>
        <dbReference type="Proteomes" id="UP001221757"/>
    </source>
</evidence>
<feature type="compositionally biased region" description="Polar residues" evidence="1">
    <location>
        <begin position="444"/>
        <end position="455"/>
    </location>
</feature>
<accession>A0AAD7DC18</accession>
<protein>
    <submittedName>
        <fullName evidence="2">Uncharacterized protein</fullName>
    </submittedName>
</protein>
<feature type="compositionally biased region" description="Acidic residues" evidence="1">
    <location>
        <begin position="197"/>
        <end position="217"/>
    </location>
</feature>
<proteinExistence type="predicted"/>
<evidence type="ECO:0000313" key="2">
    <source>
        <dbReference type="EMBL" id="KAJ7688135.1"/>
    </source>
</evidence>
<keyword evidence="3" id="KW-1185">Reference proteome</keyword>
<dbReference type="AlphaFoldDB" id="A0AAD7DC18"/>
<feature type="region of interest" description="Disordered" evidence="1">
    <location>
        <begin position="192"/>
        <end position="272"/>
    </location>
</feature>
<evidence type="ECO:0000256" key="1">
    <source>
        <dbReference type="SAM" id="MobiDB-lite"/>
    </source>
</evidence>
<feature type="region of interest" description="Disordered" evidence="1">
    <location>
        <begin position="444"/>
        <end position="465"/>
    </location>
</feature>
<organism evidence="2 3">
    <name type="scientific">Mycena rosella</name>
    <name type="common">Pink bonnet</name>
    <name type="synonym">Agaricus rosellus</name>
    <dbReference type="NCBI Taxonomy" id="1033263"/>
    <lineage>
        <taxon>Eukaryota</taxon>
        <taxon>Fungi</taxon>
        <taxon>Dikarya</taxon>
        <taxon>Basidiomycota</taxon>
        <taxon>Agaricomycotina</taxon>
        <taxon>Agaricomycetes</taxon>
        <taxon>Agaricomycetidae</taxon>
        <taxon>Agaricales</taxon>
        <taxon>Marasmiineae</taxon>
        <taxon>Mycenaceae</taxon>
        <taxon>Mycena</taxon>
    </lineage>
</organism>
<gene>
    <name evidence="2" type="ORF">B0H17DRAFT_1203144</name>
</gene>
<reference evidence="2" key="1">
    <citation type="submission" date="2023-03" db="EMBL/GenBank/DDBJ databases">
        <title>Massive genome expansion in bonnet fungi (Mycena s.s.) driven by repeated elements and novel gene families across ecological guilds.</title>
        <authorList>
            <consortium name="Lawrence Berkeley National Laboratory"/>
            <person name="Harder C.B."/>
            <person name="Miyauchi S."/>
            <person name="Viragh M."/>
            <person name="Kuo A."/>
            <person name="Thoen E."/>
            <person name="Andreopoulos B."/>
            <person name="Lu D."/>
            <person name="Skrede I."/>
            <person name="Drula E."/>
            <person name="Henrissat B."/>
            <person name="Morin E."/>
            <person name="Kohler A."/>
            <person name="Barry K."/>
            <person name="LaButti K."/>
            <person name="Morin E."/>
            <person name="Salamov A."/>
            <person name="Lipzen A."/>
            <person name="Mereny Z."/>
            <person name="Hegedus B."/>
            <person name="Baldrian P."/>
            <person name="Stursova M."/>
            <person name="Weitz H."/>
            <person name="Taylor A."/>
            <person name="Grigoriev I.V."/>
            <person name="Nagy L.G."/>
            <person name="Martin F."/>
            <person name="Kauserud H."/>
        </authorList>
    </citation>
    <scope>NUCLEOTIDE SEQUENCE</scope>
    <source>
        <strain evidence="2">CBHHK067</strain>
    </source>
</reference>
<sequence length="489" mass="52218">MDGQQIADEIGAMLPDLYECTGIHRACIFSRGNPDNAGLPYAVDSDDILKLFLLRALNMSEFDFLRTFENHCCVMDNGHENKKTDTASVCSDLVRYQVGGLHKFFPLIHSAWLMLTCITGNLLRRKEVAMAYENYQYDIRCGRAVEIANWPEGVNMVRPSKLSMSVAQEIRDGFCDRTICWHRLLKVEHAKLPEHDGNEDEDEDEDNEDEDEDEGNEDGPHEKGKGKPKLKPKKQPKVRSDEGTKRTAKATSTSTCVTSTMPSASASTSSASTYTSASASISTTSSASNSTSASASTPTSVSASASAVFTPSSSAASSFFPTSTFPLPHLRLAGADDAVYPTVGALCILWDMDFDFENLPHPSQLSGVLELTVQNAMDFFGLSNTPAVGGPSFPPFDPSFTFADPNASPALGGIGLNTGTGTAPAPVGAGGFTSVFAVTTNAMRPQGTDNVGASKTNKRRGLHNAGCSSVDAAAVAVSLDEPTAKKPRK</sequence>
<feature type="compositionally biased region" description="Basic residues" evidence="1">
    <location>
        <begin position="226"/>
        <end position="237"/>
    </location>
</feature>
<name>A0AAD7DC18_MYCRO</name>
<comment type="caution">
    <text evidence="2">The sequence shown here is derived from an EMBL/GenBank/DDBJ whole genome shotgun (WGS) entry which is preliminary data.</text>
</comment>
<feature type="compositionally biased region" description="Low complexity" evidence="1">
    <location>
        <begin position="249"/>
        <end position="272"/>
    </location>
</feature>
<dbReference type="EMBL" id="JARKIE010000081">
    <property type="protein sequence ID" value="KAJ7688135.1"/>
    <property type="molecule type" value="Genomic_DNA"/>
</dbReference>
<dbReference type="Proteomes" id="UP001221757">
    <property type="component" value="Unassembled WGS sequence"/>
</dbReference>